<organism evidence="4 5">
    <name type="scientific">Novosphingobium capsulatum</name>
    <dbReference type="NCBI Taxonomy" id="13688"/>
    <lineage>
        <taxon>Bacteria</taxon>
        <taxon>Pseudomonadati</taxon>
        <taxon>Pseudomonadota</taxon>
        <taxon>Alphaproteobacteria</taxon>
        <taxon>Sphingomonadales</taxon>
        <taxon>Sphingomonadaceae</taxon>
        <taxon>Novosphingobium</taxon>
    </lineage>
</organism>
<dbReference type="InterPro" id="IPR003423">
    <property type="entry name" value="OMP_efflux"/>
</dbReference>
<dbReference type="RefSeq" id="WP_309806066.1">
    <property type="nucleotide sequence ID" value="NZ_JAVDRD010000010.1"/>
</dbReference>
<dbReference type="NCBIfam" id="TIGR01845">
    <property type="entry name" value="outer_NodT"/>
    <property type="match status" value="1"/>
</dbReference>
<keyword evidence="2" id="KW-0564">Palmitate</keyword>
<dbReference type="Gene3D" id="1.20.1600.10">
    <property type="entry name" value="Outer membrane efflux proteins (OEP)"/>
    <property type="match status" value="1"/>
</dbReference>
<keyword evidence="5" id="KW-1185">Reference proteome</keyword>
<protein>
    <submittedName>
        <fullName evidence="4">NodT family efflux transporter outer membrane factor (OMF) lipoprotein</fullName>
    </submittedName>
</protein>
<name>A0ABU1MQC3_9SPHN</name>
<dbReference type="Pfam" id="PF02321">
    <property type="entry name" value="OEP"/>
    <property type="match status" value="2"/>
</dbReference>
<keyword evidence="2" id="KW-0812">Transmembrane</keyword>
<comment type="similarity">
    <text evidence="1 2">Belongs to the outer membrane factor (OMF) (TC 1.B.17) family.</text>
</comment>
<accession>A0ABU1MQC3</accession>
<proteinExistence type="inferred from homology"/>
<evidence type="ECO:0000256" key="1">
    <source>
        <dbReference type="ARBA" id="ARBA00007613"/>
    </source>
</evidence>
<dbReference type="InterPro" id="IPR010131">
    <property type="entry name" value="MdtP/NodT-like"/>
</dbReference>
<feature type="chain" id="PRO_5046667169" evidence="3">
    <location>
        <begin position="16"/>
        <end position="468"/>
    </location>
</feature>
<sequence>MKRLFLIGSAMLALAGCKAVGPDYHVPKDAVITRPSAQGAFQSAPAALTTADPLPARWWHLYDDPVLDGLEEQALAANTDLRVAAANLARARAVTAVAEGGKEVDFGVSAGAQHARLSGQSYLQNEQLPVADIGDVGAEMSYQIDLFGRIRRQIEAARADEEAIAATQDAVKVTVAADVARAYVGVCAAHAAEDLAQRAITLQGHLVDINRRLVSAGRSAAPDVTAAQGRLAQAQAALPIYRAAARAALYRLAALTGKVPADYPREAESCRSVPEMKTPLPVGDGAALLRRRPDVRAAERQLAGATARIGVATADLYPSIGIGLSAGSTGFVKDLGLPAANRWSIGGLLHWSIPGAGARARVKAADASADAALAHFDGVVLGALRETETALATYAENHDRHAALDEALASARTASDQARRLREAGRAAIISDIGGRQGVIGAEAAVLNSRAELANDQVNLFLALGGGW</sequence>
<evidence type="ECO:0000313" key="4">
    <source>
        <dbReference type="EMBL" id="MDR6512550.1"/>
    </source>
</evidence>
<reference evidence="4 5" key="1">
    <citation type="submission" date="2023-07" db="EMBL/GenBank/DDBJ databases">
        <title>Sorghum-associated microbial communities from plants grown in Nebraska, USA.</title>
        <authorList>
            <person name="Schachtman D."/>
        </authorList>
    </citation>
    <scope>NUCLEOTIDE SEQUENCE [LARGE SCALE GENOMIC DNA]</scope>
    <source>
        <strain evidence="4 5">DS1027</strain>
    </source>
</reference>
<comment type="subcellular location">
    <subcellularLocation>
        <location evidence="2">Cell membrane</location>
        <topology evidence="2">Lipid-anchor</topology>
    </subcellularLocation>
</comment>
<dbReference type="Gene3D" id="2.20.200.10">
    <property type="entry name" value="Outer membrane efflux proteins (OEP)"/>
    <property type="match status" value="1"/>
</dbReference>
<dbReference type="SUPFAM" id="SSF56954">
    <property type="entry name" value="Outer membrane efflux proteins (OEP)"/>
    <property type="match status" value="1"/>
</dbReference>
<dbReference type="PROSITE" id="PS51257">
    <property type="entry name" value="PROKAR_LIPOPROTEIN"/>
    <property type="match status" value="1"/>
</dbReference>
<dbReference type="EMBL" id="JAVDRD010000010">
    <property type="protein sequence ID" value="MDR6512550.1"/>
    <property type="molecule type" value="Genomic_DNA"/>
</dbReference>
<keyword evidence="2 4" id="KW-0449">Lipoprotein</keyword>
<comment type="caution">
    <text evidence="4">The sequence shown here is derived from an EMBL/GenBank/DDBJ whole genome shotgun (WGS) entry which is preliminary data.</text>
</comment>
<dbReference type="PANTHER" id="PTHR30203">
    <property type="entry name" value="OUTER MEMBRANE CATION EFFLUX PROTEIN"/>
    <property type="match status" value="1"/>
</dbReference>
<dbReference type="Proteomes" id="UP001184150">
    <property type="component" value="Unassembled WGS sequence"/>
</dbReference>
<keyword evidence="2" id="KW-0472">Membrane</keyword>
<evidence type="ECO:0000256" key="3">
    <source>
        <dbReference type="SAM" id="SignalP"/>
    </source>
</evidence>
<keyword evidence="2" id="KW-1134">Transmembrane beta strand</keyword>
<evidence type="ECO:0000313" key="5">
    <source>
        <dbReference type="Proteomes" id="UP001184150"/>
    </source>
</evidence>
<keyword evidence="3" id="KW-0732">Signal</keyword>
<gene>
    <name evidence="4" type="ORF">J2792_003435</name>
</gene>
<evidence type="ECO:0000256" key="2">
    <source>
        <dbReference type="RuleBase" id="RU362097"/>
    </source>
</evidence>
<dbReference type="PANTHER" id="PTHR30203:SF21">
    <property type="entry name" value="OUTER MEMBRANE COMPONENT OF MULTIDRUG EFFLUX PUMP-RELATED"/>
    <property type="match status" value="1"/>
</dbReference>
<feature type="signal peptide" evidence="3">
    <location>
        <begin position="1"/>
        <end position="15"/>
    </location>
</feature>